<name>A0ABR9PYJ1_9BACT</name>
<reference evidence="2 3" key="1">
    <citation type="submission" date="2020-02" db="EMBL/GenBank/DDBJ databases">
        <authorList>
            <person name="Babadi Z.K."/>
            <person name="Risdian C."/>
            <person name="Ebrahimipour G.H."/>
            <person name="Wink J."/>
        </authorList>
    </citation>
    <scope>NUCLEOTIDE SEQUENCE [LARGE SCALE GENOMIC DNA]</scope>
    <source>
        <strain evidence="2 3">ZKHCc1 1396</strain>
    </source>
</reference>
<dbReference type="InterPro" id="IPR046878">
    <property type="entry name" value="Big_14"/>
</dbReference>
<gene>
    <name evidence="2" type="ORF">G4177_32195</name>
</gene>
<proteinExistence type="predicted"/>
<feature type="domain" description="Bacterial Ig-like" evidence="1">
    <location>
        <begin position="19"/>
        <end position="115"/>
    </location>
</feature>
<organism evidence="2 3">
    <name type="scientific">Corallococcus soli</name>
    <dbReference type="NCBI Taxonomy" id="2710757"/>
    <lineage>
        <taxon>Bacteria</taxon>
        <taxon>Pseudomonadati</taxon>
        <taxon>Myxococcota</taxon>
        <taxon>Myxococcia</taxon>
        <taxon>Myxococcales</taxon>
        <taxon>Cystobacterineae</taxon>
        <taxon>Myxococcaceae</taxon>
        <taxon>Corallococcus</taxon>
    </lineage>
</organism>
<dbReference type="RefSeq" id="WP_193430003.1">
    <property type="nucleotide sequence ID" value="NZ_CBCSIP010000099.1"/>
</dbReference>
<evidence type="ECO:0000259" key="1">
    <source>
        <dbReference type="Pfam" id="PF20251"/>
    </source>
</evidence>
<evidence type="ECO:0000313" key="2">
    <source>
        <dbReference type="EMBL" id="MBE4752827.1"/>
    </source>
</evidence>
<evidence type="ECO:0000313" key="3">
    <source>
        <dbReference type="Proteomes" id="UP001516472"/>
    </source>
</evidence>
<dbReference type="PROSITE" id="PS51257">
    <property type="entry name" value="PROKAR_LIPOPROTEIN"/>
    <property type="match status" value="1"/>
</dbReference>
<dbReference type="Pfam" id="PF20251">
    <property type="entry name" value="Big_14"/>
    <property type="match status" value="1"/>
</dbReference>
<comment type="caution">
    <text evidence="2">The sequence shown here is derived from an EMBL/GenBank/DDBJ whole genome shotgun (WGS) entry which is preliminary data.</text>
</comment>
<dbReference type="EMBL" id="JAAIYO010000014">
    <property type="protein sequence ID" value="MBE4752827.1"/>
    <property type="molecule type" value="Genomic_DNA"/>
</dbReference>
<sequence length="141" mass="15503">MRRTLPLMALTLLLVACGEVEVSLTTDAATYQPGDTVQLLLQNEGLREVGYNLCVVRLELQEDSGWSHTPHLGETEACPLILHTLERRAQAQGTLRLPDTLRAGEYRVVHDVDTLRTDSQGRAAQEAVISNSFHVGEEGTP</sequence>
<protein>
    <recommendedName>
        <fullName evidence="1">Bacterial Ig-like domain-containing protein</fullName>
    </recommendedName>
</protein>
<keyword evidence="3" id="KW-1185">Reference proteome</keyword>
<accession>A0ABR9PYJ1</accession>
<dbReference type="Proteomes" id="UP001516472">
    <property type="component" value="Unassembled WGS sequence"/>
</dbReference>